<sequence length="226" mass="25241">MGAQKVEQTTREDKIKQPYQAALKNLGEMGNVQNEEAIDGSKEMGATTPIKDELFDKWLHHLNKHTSQKWVREASGEIQSESTVLHPMVILRKSFRDFQKKEYMVEKAHQGNSYIHFRLGTSDLFGSVQTVFQSAQIPNSTFLEVAVFVDLAKMDNCPKPFRKLSSLHYQLLRRPNPAQTLVLTQDEVMGHIACLTNPPGVFGVGTETISIAVVHHLGLTTSGGPV</sequence>
<reference evidence="2 3" key="3">
    <citation type="journal article" date="2017" name="G3 (Bethesda)">
        <title>Comparative analysis highlights variable genome content of wheat rusts and divergence of the mating loci.</title>
        <authorList>
            <person name="Cuomo C.A."/>
            <person name="Bakkeren G."/>
            <person name="Khalil H.B."/>
            <person name="Panwar V."/>
            <person name="Joly D."/>
            <person name="Linning R."/>
            <person name="Sakthikumar S."/>
            <person name="Song X."/>
            <person name="Adiconis X."/>
            <person name="Fan L."/>
            <person name="Goldberg J.M."/>
            <person name="Levin J.Z."/>
            <person name="Young S."/>
            <person name="Zeng Q."/>
            <person name="Anikster Y."/>
            <person name="Bruce M."/>
            <person name="Wang M."/>
            <person name="Yin C."/>
            <person name="McCallum B."/>
            <person name="Szabo L.J."/>
            <person name="Hulbert S."/>
            <person name="Chen X."/>
            <person name="Fellers J.P."/>
        </authorList>
    </citation>
    <scope>NUCLEOTIDE SEQUENCE</scope>
    <source>
        <strain evidence="2">isolate 1-1 / race 1 (BBBD)</strain>
        <strain evidence="3">Isolate 1-1 / race 1 (BBBD)</strain>
    </source>
</reference>
<organism evidence="1">
    <name type="scientific">Puccinia triticina (isolate 1-1 / race 1 (BBBD))</name>
    <name type="common">Brown leaf rust fungus</name>
    <dbReference type="NCBI Taxonomy" id="630390"/>
    <lineage>
        <taxon>Eukaryota</taxon>
        <taxon>Fungi</taxon>
        <taxon>Dikarya</taxon>
        <taxon>Basidiomycota</taxon>
        <taxon>Pucciniomycotina</taxon>
        <taxon>Pucciniomycetes</taxon>
        <taxon>Pucciniales</taxon>
        <taxon>Pucciniaceae</taxon>
        <taxon>Puccinia</taxon>
    </lineage>
</organism>
<evidence type="ECO:0000313" key="1">
    <source>
        <dbReference type="EMBL" id="OAV93748.1"/>
    </source>
</evidence>
<keyword evidence="3" id="KW-1185">Reference proteome</keyword>
<reference evidence="2" key="4">
    <citation type="submission" date="2025-05" db="UniProtKB">
        <authorList>
            <consortium name="EnsemblFungi"/>
        </authorList>
    </citation>
    <scope>IDENTIFICATION</scope>
    <source>
        <strain evidence="2">isolate 1-1 / race 1 (BBBD)</strain>
    </source>
</reference>
<gene>
    <name evidence="1" type="ORF">PTTG_27206</name>
</gene>
<dbReference type="VEuPathDB" id="FungiDB:PTTG_27206"/>
<dbReference type="AlphaFoldDB" id="A0A180GMQ0"/>
<dbReference type="EnsemblFungi" id="PTTG_27206-t43_1">
    <property type="protein sequence ID" value="PTTG_27206-t43_1-p1"/>
    <property type="gene ID" value="PTTG_27206"/>
</dbReference>
<proteinExistence type="predicted"/>
<evidence type="ECO:0000313" key="2">
    <source>
        <dbReference type="EnsemblFungi" id="PTTG_27206-t43_1-p1"/>
    </source>
</evidence>
<name>A0A180GMQ0_PUCT1</name>
<dbReference type="EMBL" id="ADAS02000047">
    <property type="protein sequence ID" value="OAV93748.1"/>
    <property type="molecule type" value="Genomic_DNA"/>
</dbReference>
<evidence type="ECO:0000313" key="3">
    <source>
        <dbReference type="Proteomes" id="UP000005240"/>
    </source>
</evidence>
<accession>A0A180GMQ0</accession>
<reference evidence="1" key="1">
    <citation type="submission" date="2009-11" db="EMBL/GenBank/DDBJ databases">
        <authorList>
            <consortium name="The Broad Institute Genome Sequencing Platform"/>
            <person name="Ward D."/>
            <person name="Feldgarden M."/>
            <person name="Earl A."/>
            <person name="Young S.K."/>
            <person name="Zeng Q."/>
            <person name="Koehrsen M."/>
            <person name="Alvarado L."/>
            <person name="Berlin A."/>
            <person name="Bochicchio J."/>
            <person name="Borenstein D."/>
            <person name="Chapman S.B."/>
            <person name="Chen Z."/>
            <person name="Engels R."/>
            <person name="Freedman E."/>
            <person name="Gellesch M."/>
            <person name="Goldberg J."/>
            <person name="Griggs A."/>
            <person name="Gujja S."/>
            <person name="Heilman E."/>
            <person name="Heiman D."/>
            <person name="Hepburn T."/>
            <person name="Howarth C."/>
            <person name="Jen D."/>
            <person name="Larson L."/>
            <person name="Lewis B."/>
            <person name="Mehta T."/>
            <person name="Park D."/>
            <person name="Pearson M."/>
            <person name="Roberts A."/>
            <person name="Saif S."/>
            <person name="Shea T."/>
            <person name="Shenoy N."/>
            <person name="Sisk P."/>
            <person name="Stolte C."/>
            <person name="Sykes S."/>
            <person name="Thomson T."/>
            <person name="Walk T."/>
            <person name="White J."/>
            <person name="Yandava C."/>
            <person name="Izard J."/>
            <person name="Baranova O.V."/>
            <person name="Blanton J.M."/>
            <person name="Tanner A.C."/>
            <person name="Dewhirst F.E."/>
            <person name="Haas B."/>
            <person name="Nusbaum C."/>
            <person name="Birren B."/>
        </authorList>
    </citation>
    <scope>NUCLEOTIDE SEQUENCE [LARGE SCALE GENOMIC DNA]</scope>
    <source>
        <strain evidence="1">1-1 BBBD Race 1</strain>
    </source>
</reference>
<dbReference type="OrthoDB" id="10349134at2759"/>
<reference evidence="1" key="2">
    <citation type="submission" date="2016-05" db="EMBL/GenBank/DDBJ databases">
        <title>Comparative analysis highlights variable genome content of wheat rusts and divergence of the mating loci.</title>
        <authorList>
            <person name="Cuomo C.A."/>
            <person name="Bakkeren G."/>
            <person name="Szabo L."/>
            <person name="Khalil H."/>
            <person name="Joly D."/>
            <person name="Goldberg J."/>
            <person name="Young S."/>
            <person name="Zeng Q."/>
            <person name="Fellers J."/>
        </authorList>
    </citation>
    <scope>NUCLEOTIDE SEQUENCE [LARGE SCALE GENOMIC DNA]</scope>
    <source>
        <strain evidence="1">1-1 BBBD Race 1</strain>
    </source>
</reference>
<protein>
    <submittedName>
        <fullName evidence="1 2">Uncharacterized protein</fullName>
    </submittedName>
</protein>
<dbReference type="Proteomes" id="UP000005240">
    <property type="component" value="Unassembled WGS sequence"/>
</dbReference>
<dbReference type="STRING" id="630390.A0A180GMQ0"/>